<dbReference type="GO" id="GO:0043531">
    <property type="term" value="F:ADP binding"/>
    <property type="evidence" value="ECO:0007669"/>
    <property type="project" value="InterPro"/>
</dbReference>
<sequence length="811" mass="92460">MASPPLGFLIGKIVSFVESKVSLLEGVHDEVEDLRLELLTMKAFLSDAERKGEALSEVEKTWVANVRYFTYRINMQTSWVPFKRAFCRTVCFPKNLGERHRIATKLKRIIKRIRAIPERIGRFGVDHMEGVTFTNYDPKTRVKIYGESSLFFKDDDLVGIKYEKEKLVEWLLCKQSQRSVISVVGMGASGKTTPVANPYKSQNLKKHFDCYAWITVSQTYISVEDLLRTMIQELFRATMQAIPLDFSSTSYVHLVEVLVDYLEPRRYLIVLDDVWDINLWRQINVALPNGTHGSRVMLTTRNEGIASFSFGVGSRVHHVQPLTDDEAWDLFSMKAFSSWDDCSCPTEFKLIAEDLVGKCQGLPLGIVALGALIILLLSFNDLSYQLKNCLYFCIFAEDYVVQCKRLIRLSMAEGFVEQVRGAKPEDIAESYIAELALSISETEKFCTTSMEQEEANEERRAPHRLTVQVNYGELRMKKNMSKVHTFFTFSPNMANTCSTLENLPSGFELLRVLDVKDAPISRLPHEMVKLFNLKLPEGIGNLHNLETLDIRNSKILVLPVGTAKLKNLRHLLMYHHQNKLKSLQVLDGMEGGGMLIKQLGHMTQLTRLILTNVRDIDEKDLCMSIERMNEDEVLRLDALPACPPLLETLALAGKLEKLPLWFPSLQSLTTLNLHWSRLEEDLLSSIQTLPSLTELRLRNAHIGKRLVFRTGFQKLSELFIVNFPQLNMIVIEKGAMPALKILDIAECMELKRLPDGIEHLTCLQELYFECVPNALIEGIRTKESSDHSKVKHVSDIVYLCETDSGWSSERL</sequence>
<keyword evidence="2" id="KW-0547">Nucleotide-binding</keyword>
<keyword evidence="9" id="KW-1185">Reference proteome</keyword>
<evidence type="ECO:0000256" key="2">
    <source>
        <dbReference type="ARBA" id="ARBA00022741"/>
    </source>
</evidence>
<evidence type="ECO:0000259" key="4">
    <source>
        <dbReference type="Pfam" id="PF00931"/>
    </source>
</evidence>
<evidence type="ECO:0000313" key="9">
    <source>
        <dbReference type="Proteomes" id="UP000327157"/>
    </source>
</evidence>
<dbReference type="OrthoDB" id="1154429at2759"/>
<evidence type="ECO:0000259" key="5">
    <source>
        <dbReference type="Pfam" id="PF18052"/>
    </source>
</evidence>
<dbReference type="Gene3D" id="1.10.8.430">
    <property type="entry name" value="Helical domain of apoptotic protease-activating factors"/>
    <property type="match status" value="1"/>
</dbReference>
<dbReference type="Pfam" id="PF18052">
    <property type="entry name" value="Rx_N"/>
    <property type="match status" value="1"/>
</dbReference>
<evidence type="ECO:0000259" key="7">
    <source>
        <dbReference type="Pfam" id="PF23598"/>
    </source>
</evidence>
<reference evidence="9" key="2">
    <citation type="submission" date="2019-10" db="EMBL/GenBank/DDBJ databases">
        <title>A de novo genome assembly of a pear dwarfing rootstock.</title>
        <authorList>
            <person name="Wang F."/>
            <person name="Wang J."/>
            <person name="Li S."/>
            <person name="Zhang Y."/>
            <person name="Fang M."/>
            <person name="Ma L."/>
            <person name="Zhao Y."/>
            <person name="Jiang S."/>
        </authorList>
    </citation>
    <scope>NUCLEOTIDE SEQUENCE [LARGE SCALE GENOMIC DNA]</scope>
</reference>
<organism evidence="8 9">
    <name type="scientific">Pyrus ussuriensis x Pyrus communis</name>
    <dbReference type="NCBI Taxonomy" id="2448454"/>
    <lineage>
        <taxon>Eukaryota</taxon>
        <taxon>Viridiplantae</taxon>
        <taxon>Streptophyta</taxon>
        <taxon>Embryophyta</taxon>
        <taxon>Tracheophyta</taxon>
        <taxon>Spermatophyta</taxon>
        <taxon>Magnoliopsida</taxon>
        <taxon>eudicotyledons</taxon>
        <taxon>Gunneridae</taxon>
        <taxon>Pentapetalae</taxon>
        <taxon>rosids</taxon>
        <taxon>fabids</taxon>
        <taxon>Rosales</taxon>
        <taxon>Rosaceae</taxon>
        <taxon>Amygdaloideae</taxon>
        <taxon>Maleae</taxon>
        <taxon>Pyrus</taxon>
    </lineage>
</organism>
<dbReference type="InterPro" id="IPR055414">
    <property type="entry name" value="LRR_R13L4/SHOC2-like"/>
</dbReference>
<dbReference type="SUPFAM" id="SSF52540">
    <property type="entry name" value="P-loop containing nucleoside triphosphate hydrolases"/>
    <property type="match status" value="1"/>
</dbReference>
<dbReference type="InterPro" id="IPR058922">
    <property type="entry name" value="WHD_DRP"/>
</dbReference>
<evidence type="ECO:0000256" key="3">
    <source>
        <dbReference type="ARBA" id="ARBA00022821"/>
    </source>
</evidence>
<dbReference type="Gene3D" id="3.40.50.300">
    <property type="entry name" value="P-loop containing nucleotide triphosphate hydrolases"/>
    <property type="match status" value="1"/>
</dbReference>
<dbReference type="PANTHER" id="PTHR23155:SF1205">
    <property type="entry name" value="DISEASE RESISTANCE PROTEIN RPM1"/>
    <property type="match status" value="1"/>
</dbReference>
<feature type="domain" description="NB-ARC" evidence="4">
    <location>
        <begin position="161"/>
        <end position="337"/>
    </location>
</feature>
<dbReference type="Gene3D" id="3.80.10.10">
    <property type="entry name" value="Ribonuclease Inhibitor"/>
    <property type="match status" value="1"/>
</dbReference>
<keyword evidence="1" id="KW-0677">Repeat</keyword>
<evidence type="ECO:0000256" key="1">
    <source>
        <dbReference type="ARBA" id="ARBA00022737"/>
    </source>
</evidence>
<accession>A0A5N5H1M2</accession>
<feature type="domain" description="Disease resistance R13L4/SHOC-2-like LRR" evidence="7">
    <location>
        <begin position="534"/>
        <end position="769"/>
    </location>
</feature>
<dbReference type="Proteomes" id="UP000327157">
    <property type="component" value="Chromosome 15"/>
</dbReference>
<dbReference type="Pfam" id="PF23598">
    <property type="entry name" value="LRR_14"/>
    <property type="match status" value="1"/>
</dbReference>
<name>A0A5N5H1M2_9ROSA</name>
<dbReference type="InterPro" id="IPR042197">
    <property type="entry name" value="Apaf_helical"/>
</dbReference>
<proteinExistence type="predicted"/>
<feature type="domain" description="Disease resistance N-terminal" evidence="5">
    <location>
        <begin position="6"/>
        <end position="73"/>
    </location>
</feature>
<evidence type="ECO:0000313" key="8">
    <source>
        <dbReference type="EMBL" id="KAB2616964.1"/>
    </source>
</evidence>
<keyword evidence="3" id="KW-0611">Plant defense</keyword>
<dbReference type="Gene3D" id="1.20.5.4130">
    <property type="match status" value="1"/>
</dbReference>
<comment type="caution">
    <text evidence="8">The sequence shown here is derived from an EMBL/GenBank/DDBJ whole genome shotgun (WGS) entry which is preliminary data.</text>
</comment>
<dbReference type="Pfam" id="PF23559">
    <property type="entry name" value="WHD_DRP"/>
    <property type="match status" value="1"/>
</dbReference>
<dbReference type="InterPro" id="IPR041118">
    <property type="entry name" value="Rx_N"/>
</dbReference>
<reference evidence="8 9" key="1">
    <citation type="submission" date="2019-09" db="EMBL/GenBank/DDBJ databases">
        <authorList>
            <person name="Ou C."/>
        </authorList>
    </citation>
    <scope>NUCLEOTIDE SEQUENCE [LARGE SCALE GENOMIC DNA]</scope>
    <source>
        <strain evidence="8">S2</strain>
        <tissue evidence="8">Leaf</tissue>
    </source>
</reference>
<evidence type="ECO:0000259" key="6">
    <source>
        <dbReference type="Pfam" id="PF23559"/>
    </source>
</evidence>
<dbReference type="GO" id="GO:0098542">
    <property type="term" value="P:defense response to other organism"/>
    <property type="evidence" value="ECO:0007669"/>
    <property type="project" value="TreeGrafter"/>
</dbReference>
<dbReference type="PRINTS" id="PR00364">
    <property type="entry name" value="DISEASERSIST"/>
</dbReference>
<dbReference type="InterPro" id="IPR044974">
    <property type="entry name" value="Disease_R_plants"/>
</dbReference>
<dbReference type="EMBL" id="SMOL01000401">
    <property type="protein sequence ID" value="KAB2616964.1"/>
    <property type="molecule type" value="Genomic_DNA"/>
</dbReference>
<dbReference type="InterPro" id="IPR002182">
    <property type="entry name" value="NB-ARC"/>
</dbReference>
<dbReference type="FunFam" id="3.40.50.300:FF:001091">
    <property type="entry name" value="Probable disease resistance protein At1g61300"/>
    <property type="match status" value="1"/>
</dbReference>
<feature type="domain" description="Disease resistance protein winged helix" evidence="6">
    <location>
        <begin position="394"/>
        <end position="436"/>
    </location>
</feature>
<dbReference type="PANTHER" id="PTHR23155">
    <property type="entry name" value="DISEASE RESISTANCE PROTEIN RP"/>
    <property type="match status" value="1"/>
</dbReference>
<dbReference type="SUPFAM" id="SSF52058">
    <property type="entry name" value="L domain-like"/>
    <property type="match status" value="1"/>
</dbReference>
<dbReference type="CDD" id="cd14798">
    <property type="entry name" value="RX-CC_like"/>
    <property type="match status" value="1"/>
</dbReference>
<dbReference type="InterPro" id="IPR027417">
    <property type="entry name" value="P-loop_NTPase"/>
</dbReference>
<gene>
    <name evidence="8" type="ORF">D8674_012833</name>
</gene>
<reference evidence="8 9" key="3">
    <citation type="submission" date="2019-11" db="EMBL/GenBank/DDBJ databases">
        <title>A de novo genome assembly of a pear dwarfing rootstock.</title>
        <authorList>
            <person name="Wang F."/>
            <person name="Wang J."/>
            <person name="Li S."/>
            <person name="Zhang Y."/>
            <person name="Fang M."/>
            <person name="Ma L."/>
            <person name="Zhao Y."/>
            <person name="Jiang S."/>
        </authorList>
    </citation>
    <scope>NUCLEOTIDE SEQUENCE [LARGE SCALE GENOMIC DNA]</scope>
    <source>
        <strain evidence="8">S2</strain>
        <tissue evidence="8">Leaf</tissue>
    </source>
</reference>
<dbReference type="AlphaFoldDB" id="A0A5N5H1M2"/>
<dbReference type="InterPro" id="IPR032675">
    <property type="entry name" value="LRR_dom_sf"/>
</dbReference>
<protein>
    <submittedName>
        <fullName evidence="8">Disease resistance protein RPM1-like</fullName>
    </submittedName>
</protein>
<dbReference type="Pfam" id="PF00931">
    <property type="entry name" value="NB-ARC"/>
    <property type="match status" value="1"/>
</dbReference>
<dbReference type="InterPro" id="IPR038005">
    <property type="entry name" value="RX-like_CC"/>
</dbReference>